<keyword evidence="4" id="KW-1185">Reference proteome</keyword>
<dbReference type="InterPro" id="IPR051465">
    <property type="entry name" value="Cell_Envelope_Struct_Comp"/>
</dbReference>
<accession>A0A917GZS4</accession>
<evidence type="ECO:0000313" key="3">
    <source>
        <dbReference type="EMBL" id="GGG62885.1"/>
    </source>
</evidence>
<reference evidence="3 4" key="1">
    <citation type="journal article" date="2014" name="Int. J. Syst. Evol. Microbiol.">
        <title>Complete genome sequence of Corynebacterium casei LMG S-19264T (=DSM 44701T), isolated from a smear-ripened cheese.</title>
        <authorList>
            <consortium name="US DOE Joint Genome Institute (JGI-PGF)"/>
            <person name="Walter F."/>
            <person name="Albersmeier A."/>
            <person name="Kalinowski J."/>
            <person name="Ruckert C."/>
        </authorList>
    </citation>
    <scope>NUCLEOTIDE SEQUENCE [LARGE SCALE GENOMIC DNA]</scope>
    <source>
        <strain evidence="3 4">CGMCC 1.15286</strain>
    </source>
</reference>
<feature type="signal peptide" evidence="1">
    <location>
        <begin position="1"/>
        <end position="24"/>
    </location>
</feature>
<organism evidence="3 4">
    <name type="scientific">Paenibacillus radicis</name>
    <name type="common">ex Gao et al. 2016</name>
    <dbReference type="NCBI Taxonomy" id="1737354"/>
    <lineage>
        <taxon>Bacteria</taxon>
        <taxon>Bacillati</taxon>
        <taxon>Bacillota</taxon>
        <taxon>Bacilli</taxon>
        <taxon>Bacillales</taxon>
        <taxon>Paenibacillaceae</taxon>
        <taxon>Paenibacillus</taxon>
    </lineage>
</organism>
<dbReference type="PROSITE" id="PS51272">
    <property type="entry name" value="SLH"/>
    <property type="match status" value="1"/>
</dbReference>
<evidence type="ECO:0000256" key="1">
    <source>
        <dbReference type="SAM" id="SignalP"/>
    </source>
</evidence>
<sequence>MKKVWIGLLSLVVIAALLTTTSFTQESRVDAAAPSFKDVAGHWAQSSINVAAQAGIINGYPDGTFKPDGTITRAEMLKVMALTAHIEVGSATAGKPWYTPFQTALTDAKVYAAGDFSGDMNKPATRLELAKLSMRVAKADYRGKKLTNDELLFRAVNVGLLSRTGAKAETIDPNGTTTRAQAAVLVTRLLKLEKGEKLAVDQGASSAAEITWHRHNMITMFDQEDMVELPHSLTINPKYKVSIEQLTILDPTDKKGYLVEYLEGAKYFGSADPTKGYIFAYKLKGESLADSPKQNQSIATSFYMYTEQDSGSISLNNKYHHMDDKLIDRPGLYKNKIILSLAKKGNSGYDYIFPYVSKAYAQEQVKRYGAFPIHLEKFGGVLGSSSNQFYLTAVKDHWAKK</sequence>
<proteinExistence type="predicted"/>
<evidence type="ECO:0000313" key="4">
    <source>
        <dbReference type="Proteomes" id="UP000600247"/>
    </source>
</evidence>
<dbReference type="AlphaFoldDB" id="A0A917GZS4"/>
<keyword evidence="1" id="KW-0732">Signal</keyword>
<dbReference type="Pfam" id="PF00395">
    <property type="entry name" value="SLH"/>
    <property type="match status" value="1"/>
</dbReference>
<feature type="chain" id="PRO_5038581968" description="SLH domain-containing protein" evidence="1">
    <location>
        <begin position="25"/>
        <end position="401"/>
    </location>
</feature>
<name>A0A917GZS4_9BACL</name>
<feature type="domain" description="SLH" evidence="2">
    <location>
        <begin position="31"/>
        <end position="94"/>
    </location>
</feature>
<dbReference type="PANTHER" id="PTHR43308">
    <property type="entry name" value="OUTER MEMBRANE PROTEIN ALPHA-RELATED"/>
    <property type="match status" value="1"/>
</dbReference>
<dbReference type="InterPro" id="IPR001119">
    <property type="entry name" value="SLH_dom"/>
</dbReference>
<evidence type="ECO:0000259" key="2">
    <source>
        <dbReference type="PROSITE" id="PS51272"/>
    </source>
</evidence>
<gene>
    <name evidence="3" type="ORF">GCM10010918_15880</name>
</gene>
<comment type="caution">
    <text evidence="3">The sequence shown here is derived from an EMBL/GenBank/DDBJ whole genome shotgun (WGS) entry which is preliminary data.</text>
</comment>
<protein>
    <recommendedName>
        <fullName evidence="2">SLH domain-containing protein</fullName>
    </recommendedName>
</protein>
<dbReference type="Proteomes" id="UP000600247">
    <property type="component" value="Unassembled WGS sequence"/>
</dbReference>
<dbReference type="EMBL" id="BMHY01000002">
    <property type="protein sequence ID" value="GGG62885.1"/>
    <property type="molecule type" value="Genomic_DNA"/>
</dbReference>
<dbReference type="RefSeq" id="WP_188888369.1">
    <property type="nucleotide sequence ID" value="NZ_BMHY01000002.1"/>
</dbReference>
<dbReference type="PANTHER" id="PTHR43308:SF5">
    <property type="entry name" value="S-LAYER PROTEIN _ PEPTIDOGLYCAN ENDO-BETA-N-ACETYLGLUCOSAMINIDASE"/>
    <property type="match status" value="1"/>
</dbReference>